<dbReference type="PANTHER" id="PTHR46060">
    <property type="entry name" value="MARINER MOS1 TRANSPOSASE-LIKE PROTEIN"/>
    <property type="match status" value="1"/>
</dbReference>
<dbReference type="PANTHER" id="PTHR46060:SF2">
    <property type="entry name" value="HISTONE-LYSINE N-METHYLTRANSFERASE SETMAR"/>
    <property type="match status" value="1"/>
</dbReference>
<dbReference type="Pfam" id="PF07686">
    <property type="entry name" value="V-set"/>
    <property type="match status" value="1"/>
</dbReference>
<dbReference type="InterPro" id="IPR007110">
    <property type="entry name" value="Ig-like_dom"/>
</dbReference>
<organism evidence="2 3">
    <name type="scientific">Cordylochernes scorpioides</name>
    <dbReference type="NCBI Taxonomy" id="51811"/>
    <lineage>
        <taxon>Eukaryota</taxon>
        <taxon>Metazoa</taxon>
        <taxon>Ecdysozoa</taxon>
        <taxon>Arthropoda</taxon>
        <taxon>Chelicerata</taxon>
        <taxon>Arachnida</taxon>
        <taxon>Pseudoscorpiones</taxon>
        <taxon>Cheliferoidea</taxon>
        <taxon>Chernetidae</taxon>
        <taxon>Cordylochernes</taxon>
    </lineage>
</organism>
<dbReference type="EMBL" id="CP092886">
    <property type="protein sequence ID" value="UYV84860.1"/>
    <property type="molecule type" value="Genomic_DNA"/>
</dbReference>
<dbReference type="InterPro" id="IPR036388">
    <property type="entry name" value="WH-like_DNA-bd_sf"/>
</dbReference>
<evidence type="ECO:0000313" key="2">
    <source>
        <dbReference type="EMBL" id="UYV84860.1"/>
    </source>
</evidence>
<evidence type="ECO:0000259" key="1">
    <source>
        <dbReference type="PROSITE" id="PS50835"/>
    </source>
</evidence>
<dbReference type="InterPro" id="IPR013106">
    <property type="entry name" value="Ig_V-set"/>
</dbReference>
<reference evidence="2 3" key="1">
    <citation type="submission" date="2022-03" db="EMBL/GenBank/DDBJ databases">
        <title>A chromosomal length assembly of Cordylochernes scorpioides.</title>
        <authorList>
            <person name="Zeh D."/>
            <person name="Zeh J."/>
        </authorList>
    </citation>
    <scope>NUCLEOTIDE SEQUENCE [LARGE SCALE GENOMIC DNA]</scope>
    <source>
        <strain evidence="2">IN4F17</strain>
        <tissue evidence="2">Whole Body</tissue>
    </source>
</reference>
<dbReference type="Pfam" id="PF17906">
    <property type="entry name" value="HTH_48"/>
    <property type="match status" value="1"/>
</dbReference>
<dbReference type="InterPro" id="IPR036179">
    <property type="entry name" value="Ig-like_dom_sf"/>
</dbReference>
<dbReference type="SUPFAM" id="SSF48726">
    <property type="entry name" value="Immunoglobulin"/>
    <property type="match status" value="1"/>
</dbReference>
<dbReference type="InterPro" id="IPR041426">
    <property type="entry name" value="Mos1_HTH"/>
</dbReference>
<proteinExistence type="predicted"/>
<dbReference type="Gene3D" id="1.10.10.10">
    <property type="entry name" value="Winged helix-like DNA-binding domain superfamily/Winged helix DNA-binding domain"/>
    <property type="match status" value="1"/>
</dbReference>
<name>A0ABY6LYI8_9ARAC</name>
<protein>
    <recommendedName>
        <fullName evidence="1">Ig-like domain-containing protein</fullName>
    </recommendedName>
</protein>
<dbReference type="Proteomes" id="UP001235939">
    <property type="component" value="Chromosome X"/>
</dbReference>
<evidence type="ECO:0000313" key="3">
    <source>
        <dbReference type="Proteomes" id="UP001235939"/>
    </source>
</evidence>
<sequence length="233" mass="26525">MVISEPKSAHLREVLLFAFNWKKSATEAHRMLEEVHGDHALSESQCYRWFKKFQSGDFELDNEPRGKPHQKFEDAEQQALLDEDSTQAPEKLAKQLQVSQGREMSVSGFLGGAASLPCEVDPEACGHVYYITWTKNVSNVWQRVFLYSESGGRALGDLAAPSRASFALENNTVRLRIHPLILTDETSYKCDVTYVEGKCPSLFFIRLFVLVMGRMWKRTSLKTKEETHMNMGT</sequence>
<feature type="domain" description="Ig-like" evidence="1">
    <location>
        <begin position="89"/>
        <end position="193"/>
    </location>
</feature>
<keyword evidence="3" id="KW-1185">Reference proteome</keyword>
<accession>A0ABY6LYI8</accession>
<dbReference type="Gene3D" id="1.10.10.1450">
    <property type="match status" value="1"/>
</dbReference>
<dbReference type="Gene3D" id="2.60.40.10">
    <property type="entry name" value="Immunoglobulins"/>
    <property type="match status" value="1"/>
</dbReference>
<dbReference type="InterPro" id="IPR013783">
    <property type="entry name" value="Ig-like_fold"/>
</dbReference>
<dbReference type="PROSITE" id="PS50835">
    <property type="entry name" value="IG_LIKE"/>
    <property type="match status" value="1"/>
</dbReference>
<gene>
    <name evidence="2" type="ORF">LAZ67_X003738</name>
</gene>
<dbReference type="InterPro" id="IPR052709">
    <property type="entry name" value="Transposase-MT_Hybrid"/>
</dbReference>